<feature type="domain" description="HTH LytTR-type" evidence="1">
    <location>
        <begin position="1"/>
        <end position="95"/>
    </location>
</feature>
<dbReference type="InterPro" id="IPR007492">
    <property type="entry name" value="LytTR_DNA-bd_dom"/>
</dbReference>
<dbReference type="RefSeq" id="WP_290265372.1">
    <property type="nucleotide sequence ID" value="NZ_JAUFQQ010000003.1"/>
</dbReference>
<keyword evidence="3" id="KW-1185">Reference proteome</keyword>
<protein>
    <submittedName>
        <fullName evidence="2">LytR/AlgR family response regulator transcription factor</fullName>
    </submittedName>
</protein>
<gene>
    <name evidence="2" type="ORF">ACFFUQ_16950</name>
</gene>
<organism evidence="2 3">
    <name type="scientific">Flavobacterium branchiarum</name>
    <dbReference type="NCBI Taxonomy" id="1114870"/>
    <lineage>
        <taxon>Bacteria</taxon>
        <taxon>Pseudomonadati</taxon>
        <taxon>Bacteroidota</taxon>
        <taxon>Flavobacteriia</taxon>
        <taxon>Flavobacteriales</taxon>
        <taxon>Flavobacteriaceae</taxon>
        <taxon>Flavobacterium</taxon>
    </lineage>
</organism>
<comment type="caution">
    <text evidence="2">The sequence shown here is derived from an EMBL/GenBank/DDBJ whole genome shotgun (WGS) entry which is preliminary data.</text>
</comment>
<dbReference type="EMBL" id="JBHMEX010000054">
    <property type="protein sequence ID" value="MFB9065713.1"/>
    <property type="molecule type" value="Genomic_DNA"/>
</dbReference>
<proteinExistence type="predicted"/>
<evidence type="ECO:0000313" key="3">
    <source>
        <dbReference type="Proteomes" id="UP001589589"/>
    </source>
</evidence>
<reference evidence="2 3" key="1">
    <citation type="submission" date="2024-09" db="EMBL/GenBank/DDBJ databases">
        <authorList>
            <person name="Sun Q."/>
            <person name="Mori K."/>
        </authorList>
    </citation>
    <scope>NUCLEOTIDE SEQUENCE [LARGE SCALE GENOMIC DNA]</scope>
    <source>
        <strain evidence="2 3">CECT 7908</strain>
    </source>
</reference>
<dbReference type="SMART" id="SM00850">
    <property type="entry name" value="LytTR"/>
    <property type="match status" value="1"/>
</dbReference>
<accession>A0ABV5FQA9</accession>
<name>A0ABV5FQA9_9FLAO</name>
<dbReference type="PROSITE" id="PS50930">
    <property type="entry name" value="HTH_LYTTR"/>
    <property type="match status" value="1"/>
</dbReference>
<evidence type="ECO:0000313" key="2">
    <source>
        <dbReference type="EMBL" id="MFB9065713.1"/>
    </source>
</evidence>
<sequence>METTLLKNIVYIESLGNYTKLFINNVDTPIIIYGSLSSIAIEIDSVNFVQIHRSFIVNKHAIQTLTSKTLTMSNSEVLPIGRKYQILIDNLNLLL</sequence>
<dbReference type="Pfam" id="PF04397">
    <property type="entry name" value="LytTR"/>
    <property type="match status" value="1"/>
</dbReference>
<evidence type="ECO:0000259" key="1">
    <source>
        <dbReference type="PROSITE" id="PS50930"/>
    </source>
</evidence>
<dbReference type="Proteomes" id="UP001589589">
    <property type="component" value="Unassembled WGS sequence"/>
</dbReference>
<dbReference type="Gene3D" id="2.40.50.1020">
    <property type="entry name" value="LytTr DNA-binding domain"/>
    <property type="match status" value="1"/>
</dbReference>